<dbReference type="InterPro" id="IPR027443">
    <property type="entry name" value="IPNS-like_sf"/>
</dbReference>
<evidence type="ECO:0000313" key="5">
    <source>
        <dbReference type="EMBL" id="RJO70841.1"/>
    </source>
</evidence>
<comment type="caution">
    <text evidence="5">The sequence shown here is derived from an EMBL/GenBank/DDBJ whole genome shotgun (WGS) entry which is preliminary data.</text>
</comment>
<dbReference type="AlphaFoldDB" id="A0A3A4KB65"/>
<comment type="pathway">
    <text evidence="1">Antibiotic biosynthesis.</text>
</comment>
<evidence type="ECO:0000313" key="6">
    <source>
        <dbReference type="Proteomes" id="UP000266677"/>
    </source>
</evidence>
<organism evidence="5 6">
    <name type="scientific">Nocardia panacis</name>
    <dbReference type="NCBI Taxonomy" id="2340916"/>
    <lineage>
        <taxon>Bacteria</taxon>
        <taxon>Bacillati</taxon>
        <taxon>Actinomycetota</taxon>
        <taxon>Actinomycetes</taxon>
        <taxon>Mycobacteriales</taxon>
        <taxon>Nocardiaceae</taxon>
        <taxon>Nocardia</taxon>
    </lineage>
</organism>
<dbReference type="PANTHER" id="PTHR47990">
    <property type="entry name" value="2-OXOGLUTARATE (2OG) AND FE(II)-DEPENDENT OXYGENASE SUPERFAMILY PROTEIN-RELATED"/>
    <property type="match status" value="1"/>
</dbReference>
<evidence type="ECO:0000256" key="1">
    <source>
        <dbReference type="ARBA" id="ARBA00004792"/>
    </source>
</evidence>
<accession>A0A3A4KB65</accession>
<dbReference type="Gene3D" id="2.60.120.330">
    <property type="entry name" value="B-lactam Antibiotic, Isopenicillin N Synthase, Chain"/>
    <property type="match status" value="1"/>
</dbReference>
<dbReference type="SUPFAM" id="SSF51197">
    <property type="entry name" value="Clavaminate synthase-like"/>
    <property type="match status" value="1"/>
</dbReference>
<keyword evidence="3" id="KW-0560">Oxidoreductase</keyword>
<evidence type="ECO:0000259" key="4">
    <source>
        <dbReference type="PROSITE" id="PS51471"/>
    </source>
</evidence>
<keyword evidence="2" id="KW-0045">Antibiotic biosynthesis</keyword>
<dbReference type="Pfam" id="PF03171">
    <property type="entry name" value="2OG-FeII_Oxy"/>
    <property type="match status" value="1"/>
</dbReference>
<keyword evidence="3" id="KW-0408">Iron</keyword>
<dbReference type="GO" id="GO:0046872">
    <property type="term" value="F:metal ion binding"/>
    <property type="evidence" value="ECO:0007669"/>
    <property type="project" value="UniProtKB-KW"/>
</dbReference>
<dbReference type="InterPro" id="IPR044861">
    <property type="entry name" value="IPNS-like_FE2OG_OXY"/>
</dbReference>
<feature type="domain" description="Fe2OG dioxygenase" evidence="4">
    <location>
        <begin position="186"/>
        <end position="295"/>
    </location>
</feature>
<comment type="similarity">
    <text evidence="3">Belongs to the iron/ascorbate-dependent oxidoreductase family.</text>
</comment>
<evidence type="ECO:0000256" key="2">
    <source>
        <dbReference type="ARBA" id="ARBA00023194"/>
    </source>
</evidence>
<reference evidence="5 6" key="1">
    <citation type="submission" date="2018-09" db="EMBL/GenBank/DDBJ databases">
        <title>YIM PH21274 draft genome.</title>
        <authorList>
            <person name="Miao C."/>
        </authorList>
    </citation>
    <scope>NUCLEOTIDE SEQUENCE [LARGE SCALE GENOMIC DNA]</scope>
    <source>
        <strain evidence="5 6">YIM PH 21724</strain>
    </source>
</reference>
<keyword evidence="6" id="KW-1185">Reference proteome</keyword>
<dbReference type="Pfam" id="PF14226">
    <property type="entry name" value="DIOX_N"/>
    <property type="match status" value="1"/>
</dbReference>
<dbReference type="RefSeq" id="WP_120043898.1">
    <property type="nucleotide sequence ID" value="NZ_QZFU01000036.1"/>
</dbReference>
<dbReference type="PROSITE" id="PS51471">
    <property type="entry name" value="FE2OG_OXY"/>
    <property type="match status" value="1"/>
</dbReference>
<dbReference type="Proteomes" id="UP000266677">
    <property type="component" value="Unassembled WGS sequence"/>
</dbReference>
<dbReference type="EMBL" id="QZFU01000036">
    <property type="protein sequence ID" value="RJO70841.1"/>
    <property type="molecule type" value="Genomic_DNA"/>
</dbReference>
<keyword evidence="3" id="KW-0479">Metal-binding</keyword>
<dbReference type="InterPro" id="IPR005123">
    <property type="entry name" value="Oxoglu/Fe-dep_dioxygenase_dom"/>
</dbReference>
<dbReference type="GO" id="GO:0016491">
    <property type="term" value="F:oxidoreductase activity"/>
    <property type="evidence" value="ECO:0007669"/>
    <property type="project" value="UniProtKB-KW"/>
</dbReference>
<gene>
    <name evidence="5" type="ORF">D5S18_27010</name>
</gene>
<dbReference type="PRINTS" id="PR00682">
    <property type="entry name" value="IPNSYNTHASE"/>
</dbReference>
<proteinExistence type="inferred from homology"/>
<protein>
    <submittedName>
        <fullName evidence="5">Isopenicillin N synthase family oxygenase</fullName>
    </submittedName>
</protein>
<dbReference type="GO" id="GO:0017000">
    <property type="term" value="P:antibiotic biosynthetic process"/>
    <property type="evidence" value="ECO:0007669"/>
    <property type="project" value="UniProtKB-KW"/>
</dbReference>
<evidence type="ECO:0000256" key="3">
    <source>
        <dbReference type="RuleBase" id="RU003682"/>
    </source>
</evidence>
<sequence length="334" mass="36680">MSGASFTEVPIIDIGPLVVEHPNAADLARAVDEIGRACREVGFFYAANHGIAESEMAEVYEAARSFFALPSVEKMKLRLGNTDQFRGFVPLGGEVTGGKTDWHECLDLQPISGRDAETIAAANANRRLDSHPLDDPGQWPEALPEFRRTMMRAWDQRYRLGGRIAAGMALSLGLDEHYFQPYSGVELSDLRMVHYPPRAPGAAAPEPVSGEVGHGFGAHVDYGFLAILQQDAVGGLEVLNSAEAWVPAPHIPGTFLVNIGLMMQQWTNDKYPATWHRVQIPGNADRYSIPFFYEPNFGAVIAPLDICCDAENPPRYEPCQFGPYVVGRFATAYD</sequence>
<name>A0A3A4KB65_9NOCA</name>
<dbReference type="OrthoDB" id="21825at2"/>
<dbReference type="InterPro" id="IPR050231">
    <property type="entry name" value="Iron_ascorbate_oxido_reductase"/>
</dbReference>
<dbReference type="InterPro" id="IPR026992">
    <property type="entry name" value="DIOX_N"/>
</dbReference>